<gene>
    <name evidence="3" type="ORF">AVJ23_15255</name>
</gene>
<comment type="caution">
    <text evidence="3">The sequence shown here is derived from an EMBL/GenBank/DDBJ whole genome shotgun (WGS) entry which is preliminary data.</text>
</comment>
<evidence type="ECO:0000313" key="3">
    <source>
        <dbReference type="EMBL" id="KUF09805.1"/>
    </source>
</evidence>
<evidence type="ECO:0000313" key="4">
    <source>
        <dbReference type="Proteomes" id="UP000054396"/>
    </source>
</evidence>
<feature type="chain" id="PRO_5006936276" description="Pilus formation protein N-terminal domain-containing protein" evidence="1">
    <location>
        <begin position="20"/>
        <end position="163"/>
    </location>
</feature>
<dbReference type="InterPro" id="IPR032789">
    <property type="entry name" value="T2SS-T3SS_pil_N"/>
</dbReference>
<dbReference type="RefSeq" id="WP_058863080.1">
    <property type="nucleotide sequence ID" value="NZ_LPXO01000010.1"/>
</dbReference>
<reference evidence="3 4" key="1">
    <citation type="submission" date="2015-12" db="EMBL/GenBank/DDBJ databases">
        <authorList>
            <person name="Shamseldin A."/>
            <person name="Moawad H."/>
            <person name="Abd El-Rahim W.M."/>
            <person name="Sadowsky M.J."/>
        </authorList>
    </citation>
    <scope>NUCLEOTIDE SEQUENCE [LARGE SCALE GENOMIC DNA]</scope>
    <source>
        <strain evidence="3 4">SJ5A-1</strain>
    </source>
</reference>
<keyword evidence="4" id="KW-1185">Reference proteome</keyword>
<feature type="domain" description="Pilus formation protein N-terminal" evidence="2">
    <location>
        <begin position="33"/>
        <end position="100"/>
    </location>
</feature>
<dbReference type="OrthoDB" id="7867233at2"/>
<proteinExistence type="predicted"/>
<accession>A0A0W7WGU1</accession>
<dbReference type="AlphaFoldDB" id="A0A0W7WGU1"/>
<dbReference type="Pfam" id="PF13629">
    <property type="entry name" value="T2SS-T3SS_pil_N"/>
    <property type="match status" value="1"/>
</dbReference>
<keyword evidence="1" id="KW-0732">Signal</keyword>
<dbReference type="EMBL" id="LPXO01000010">
    <property type="protein sequence ID" value="KUF09805.1"/>
    <property type="molecule type" value="Genomic_DNA"/>
</dbReference>
<evidence type="ECO:0000256" key="1">
    <source>
        <dbReference type="SAM" id="SignalP"/>
    </source>
</evidence>
<dbReference type="STRING" id="1685382.AVJ23_15255"/>
<sequence length="163" mass="17194">MRHGFPTLLLAVLGSATLAQDAAAPFAVEPSVDVIELSADQALTLSFTDPFTELSMAQPEIADMSALSDRRIYLLGKTVGETTLTVIRGSGAVEAYDIHVITDLGPLLDFVEEALPEVTLTREGSDVFLAGCATGSHRQDVLAQTIAALKGDGYTVLANVEEC</sequence>
<name>A0A0W7WGU1_9RHOB</name>
<dbReference type="Proteomes" id="UP000054396">
    <property type="component" value="Unassembled WGS sequence"/>
</dbReference>
<feature type="signal peptide" evidence="1">
    <location>
        <begin position="1"/>
        <end position="19"/>
    </location>
</feature>
<protein>
    <recommendedName>
        <fullName evidence="2">Pilus formation protein N-terminal domain-containing protein</fullName>
    </recommendedName>
</protein>
<evidence type="ECO:0000259" key="2">
    <source>
        <dbReference type="Pfam" id="PF13629"/>
    </source>
</evidence>
<organism evidence="3 4">
    <name type="scientific">Pseudoponticoccus marisrubri</name>
    <dbReference type="NCBI Taxonomy" id="1685382"/>
    <lineage>
        <taxon>Bacteria</taxon>
        <taxon>Pseudomonadati</taxon>
        <taxon>Pseudomonadota</taxon>
        <taxon>Alphaproteobacteria</taxon>
        <taxon>Rhodobacterales</taxon>
        <taxon>Roseobacteraceae</taxon>
        <taxon>Pseudoponticoccus</taxon>
    </lineage>
</organism>